<dbReference type="GO" id="GO:0015949">
    <property type="term" value="P:nucleobase-containing small molecule interconversion"/>
    <property type="evidence" value="ECO:0007669"/>
    <property type="project" value="TreeGrafter"/>
</dbReference>
<keyword evidence="1" id="KW-0378">Hydrolase</keyword>
<keyword evidence="4" id="KW-1185">Reference proteome</keyword>
<protein>
    <submittedName>
        <fullName evidence="3">Deoxycytidine triphosphate deaminase</fullName>
    </submittedName>
</protein>
<evidence type="ECO:0000256" key="2">
    <source>
        <dbReference type="ARBA" id="ARBA00023080"/>
    </source>
</evidence>
<dbReference type="STRING" id="485917.Phep_0227"/>
<sequence length="195" mass="22052">MQKYLKLIIISSKYYIIMILSDKRILEEIDKGTIIIEPFNPDCLGTNSYDVHLGKYLATYKDRVLDAKAHNKVEHFEIPKEGYVLQPGTLYLGVTLEYTETHAHIPFLEGKSSTGRLGIDIHATAGKGDVGFCNTWTLEISCAQPVRIYAGMPIGQLIYFMVEGSIGTLYNTKSNAKYNNKTTKPVESMMWKNKF</sequence>
<reference evidence="3 4" key="1">
    <citation type="journal article" date="2009" name="Stand. Genomic Sci.">
        <title>Complete genome sequence of Pedobacter heparinus type strain (HIM 762-3).</title>
        <authorList>
            <person name="Han C."/>
            <person name="Spring S."/>
            <person name="Lapidus A."/>
            <person name="Del Rio T.G."/>
            <person name="Tice H."/>
            <person name="Copeland A."/>
            <person name="Cheng J.F."/>
            <person name="Lucas S."/>
            <person name="Chen F."/>
            <person name="Nolan M."/>
            <person name="Bruce D."/>
            <person name="Goodwin L."/>
            <person name="Pitluck S."/>
            <person name="Ivanova N."/>
            <person name="Mavromatis K."/>
            <person name="Mikhailova N."/>
            <person name="Pati A."/>
            <person name="Chen A."/>
            <person name="Palaniappan K."/>
            <person name="Land M."/>
            <person name="Hauser L."/>
            <person name="Chang Y.J."/>
            <person name="Jeffries C.C."/>
            <person name="Saunders E."/>
            <person name="Chertkov O."/>
            <person name="Brettin T."/>
            <person name="Goker M."/>
            <person name="Rohde M."/>
            <person name="Bristow J."/>
            <person name="Eisen J.A."/>
            <person name="Markowitz V."/>
            <person name="Hugenholtz P."/>
            <person name="Kyrpides N.C."/>
            <person name="Klenk H.P."/>
            <person name="Detter J.C."/>
        </authorList>
    </citation>
    <scope>NUCLEOTIDE SEQUENCE [LARGE SCALE GENOMIC DNA]</scope>
    <source>
        <strain evidence="4">ATCC 13125 / DSM 2366 / CIP 104194 / JCM 7457 / NBRC 12017 / NCIMB 9290 / NRRL B-14731 / HIM 762-3</strain>
    </source>
</reference>
<organism evidence="3 4">
    <name type="scientific">Pedobacter heparinus (strain ATCC 13125 / DSM 2366 / CIP 104194 / JCM 7457 / NBRC 12017 / NCIMB 9290 / NRRL B-14731 / HIM 762-3)</name>
    <dbReference type="NCBI Taxonomy" id="485917"/>
    <lineage>
        <taxon>Bacteria</taxon>
        <taxon>Pseudomonadati</taxon>
        <taxon>Bacteroidota</taxon>
        <taxon>Sphingobacteriia</taxon>
        <taxon>Sphingobacteriales</taxon>
        <taxon>Sphingobacteriaceae</taxon>
        <taxon>Pedobacter</taxon>
    </lineage>
</organism>
<dbReference type="eggNOG" id="COG0717">
    <property type="taxonomic scope" value="Bacteria"/>
</dbReference>
<accession>C6XYI6</accession>
<dbReference type="EMBL" id="CP001681">
    <property type="protein sequence ID" value="ACU02453.1"/>
    <property type="molecule type" value="Genomic_DNA"/>
</dbReference>
<name>C6XYI6_PEDHD</name>
<dbReference type="Proteomes" id="UP000000852">
    <property type="component" value="Chromosome"/>
</dbReference>
<evidence type="ECO:0000313" key="3">
    <source>
        <dbReference type="EMBL" id="ACU02453.1"/>
    </source>
</evidence>
<gene>
    <name evidence="3" type="ordered locus">Phep_0227</name>
</gene>
<dbReference type="PANTHER" id="PTHR42680">
    <property type="entry name" value="DCTP DEAMINASE"/>
    <property type="match status" value="1"/>
</dbReference>
<dbReference type="Gene3D" id="2.70.40.10">
    <property type="match status" value="1"/>
</dbReference>
<dbReference type="GO" id="GO:0006229">
    <property type="term" value="P:dUTP biosynthetic process"/>
    <property type="evidence" value="ECO:0007669"/>
    <property type="project" value="InterPro"/>
</dbReference>
<dbReference type="CDD" id="cd07557">
    <property type="entry name" value="trimeric_dUTPase"/>
    <property type="match status" value="1"/>
</dbReference>
<dbReference type="AlphaFoldDB" id="C6XYI6"/>
<dbReference type="InterPro" id="IPR011962">
    <property type="entry name" value="dCTP_deaminase"/>
</dbReference>
<dbReference type="InterPro" id="IPR033704">
    <property type="entry name" value="dUTPase_trimeric"/>
</dbReference>
<dbReference type="KEGG" id="phe:Phep_0227"/>
<dbReference type="GO" id="GO:0008829">
    <property type="term" value="F:dCTP deaminase activity"/>
    <property type="evidence" value="ECO:0007669"/>
    <property type="project" value="InterPro"/>
</dbReference>
<evidence type="ECO:0000256" key="1">
    <source>
        <dbReference type="ARBA" id="ARBA00022801"/>
    </source>
</evidence>
<proteinExistence type="predicted"/>
<dbReference type="InterPro" id="IPR036157">
    <property type="entry name" value="dUTPase-like_sf"/>
</dbReference>
<dbReference type="PANTHER" id="PTHR42680:SF3">
    <property type="entry name" value="DCTP DEAMINASE"/>
    <property type="match status" value="1"/>
</dbReference>
<dbReference type="SUPFAM" id="SSF51283">
    <property type="entry name" value="dUTPase-like"/>
    <property type="match status" value="1"/>
</dbReference>
<keyword evidence="2" id="KW-0546">Nucleotide metabolism</keyword>
<dbReference type="HOGENOM" id="CLU_087476_0_1_10"/>
<dbReference type="NCBIfam" id="TIGR02274">
    <property type="entry name" value="dCTP_deam"/>
    <property type="match status" value="1"/>
</dbReference>
<dbReference type="Pfam" id="PF22769">
    <property type="entry name" value="DCD"/>
    <property type="match status" value="1"/>
</dbReference>
<evidence type="ECO:0000313" key="4">
    <source>
        <dbReference type="Proteomes" id="UP000000852"/>
    </source>
</evidence>